<dbReference type="EMBL" id="FOVR01000004">
    <property type="protein sequence ID" value="SFO32305.1"/>
    <property type="molecule type" value="Genomic_DNA"/>
</dbReference>
<keyword evidence="4 7" id="KW-0687">Ribonucleoprotein</keyword>
<dbReference type="FunFam" id="1.10.287.1480:FF:000001">
    <property type="entry name" value="30S ribosomal protein S14"/>
    <property type="match status" value="1"/>
</dbReference>
<keyword evidence="7" id="KW-0694">RNA-binding</keyword>
<dbReference type="PROSITE" id="PS00527">
    <property type="entry name" value="RIBOSOMAL_S14"/>
    <property type="match status" value="1"/>
</dbReference>
<dbReference type="GO" id="GO:0019843">
    <property type="term" value="F:rRNA binding"/>
    <property type="evidence" value="ECO:0007669"/>
    <property type="project" value="UniProtKB-UniRule"/>
</dbReference>
<dbReference type="STRING" id="655353.SAMN04488056_104406"/>
<evidence type="ECO:0000313" key="9">
    <source>
        <dbReference type="Proteomes" id="UP000199236"/>
    </source>
</evidence>
<dbReference type="GO" id="GO:0003735">
    <property type="term" value="F:structural constituent of ribosome"/>
    <property type="evidence" value="ECO:0007669"/>
    <property type="project" value="InterPro"/>
</dbReference>
<comment type="similarity">
    <text evidence="2 7">Belongs to the universal ribosomal protein uS14 family.</text>
</comment>
<gene>
    <name evidence="7" type="primary">rpsN</name>
    <name evidence="8" type="ORF">SAMN04488056_104406</name>
</gene>
<dbReference type="RefSeq" id="WP_090072119.1">
    <property type="nucleotide sequence ID" value="NZ_FOVR01000004.1"/>
</dbReference>
<dbReference type="GO" id="GO:0005737">
    <property type="term" value="C:cytoplasm"/>
    <property type="evidence" value="ECO:0007669"/>
    <property type="project" value="UniProtKB-ARBA"/>
</dbReference>
<evidence type="ECO:0000256" key="2">
    <source>
        <dbReference type="ARBA" id="ARBA00009083"/>
    </source>
</evidence>
<dbReference type="InterPro" id="IPR018271">
    <property type="entry name" value="Ribosomal_uS14_CS"/>
</dbReference>
<keyword evidence="9" id="KW-1185">Reference proteome</keyword>
<dbReference type="HAMAP" id="MF_00537">
    <property type="entry name" value="Ribosomal_uS14_1"/>
    <property type="match status" value="1"/>
</dbReference>
<evidence type="ECO:0000256" key="4">
    <source>
        <dbReference type="ARBA" id="ARBA00023274"/>
    </source>
</evidence>
<keyword evidence="7" id="KW-0699">rRNA-binding</keyword>
<dbReference type="PANTHER" id="PTHR19836:SF19">
    <property type="entry name" value="SMALL RIBOSOMAL SUBUNIT PROTEIN US14M"/>
    <property type="match status" value="1"/>
</dbReference>
<evidence type="ECO:0000256" key="7">
    <source>
        <dbReference type="HAMAP-Rule" id="MF_00537"/>
    </source>
</evidence>
<organism evidence="8 9">
    <name type="scientific">Cohaesibacter marisflavi</name>
    <dbReference type="NCBI Taxonomy" id="655353"/>
    <lineage>
        <taxon>Bacteria</taxon>
        <taxon>Pseudomonadati</taxon>
        <taxon>Pseudomonadota</taxon>
        <taxon>Alphaproteobacteria</taxon>
        <taxon>Hyphomicrobiales</taxon>
        <taxon>Cohaesibacteraceae</taxon>
    </lineage>
</organism>
<protein>
    <recommendedName>
        <fullName evidence="5 7">Small ribosomal subunit protein uS14</fullName>
    </recommendedName>
</protein>
<sequence>MAKKSAVEKNKARARLADKYSAKRAKLKALAKDESLSLEERFKARLKLAELPRNSASIRIRNRCEVTGRPRGYYRKLKMSRISLRELGNEGQIPGLVKSSW</sequence>
<dbReference type="AlphaFoldDB" id="A0A1I5G8C4"/>
<evidence type="ECO:0000313" key="8">
    <source>
        <dbReference type="EMBL" id="SFO32305.1"/>
    </source>
</evidence>
<dbReference type="OrthoDB" id="9810484at2"/>
<accession>A0A1I5G8C4</accession>
<dbReference type="GO" id="GO:0015935">
    <property type="term" value="C:small ribosomal subunit"/>
    <property type="evidence" value="ECO:0007669"/>
    <property type="project" value="TreeGrafter"/>
</dbReference>
<dbReference type="InterPro" id="IPR001209">
    <property type="entry name" value="Ribosomal_uS14"/>
</dbReference>
<dbReference type="Gene3D" id="1.10.287.1480">
    <property type="match status" value="1"/>
</dbReference>
<dbReference type="Pfam" id="PF00253">
    <property type="entry name" value="Ribosomal_S14"/>
    <property type="match status" value="1"/>
</dbReference>
<evidence type="ECO:0000256" key="1">
    <source>
        <dbReference type="ARBA" id="ARBA00003686"/>
    </source>
</evidence>
<dbReference type="Proteomes" id="UP000199236">
    <property type="component" value="Unassembled WGS sequence"/>
</dbReference>
<dbReference type="PANTHER" id="PTHR19836">
    <property type="entry name" value="30S RIBOSOMAL PROTEIN S14"/>
    <property type="match status" value="1"/>
</dbReference>
<dbReference type="SUPFAM" id="SSF57716">
    <property type="entry name" value="Glucocorticoid receptor-like (DNA-binding domain)"/>
    <property type="match status" value="1"/>
</dbReference>
<comment type="subunit">
    <text evidence="6 7">Part of the 30S ribosomal subunit. Contacts proteins S3 and S10.</text>
</comment>
<evidence type="ECO:0000256" key="3">
    <source>
        <dbReference type="ARBA" id="ARBA00022980"/>
    </source>
</evidence>
<evidence type="ECO:0000256" key="5">
    <source>
        <dbReference type="ARBA" id="ARBA00035167"/>
    </source>
</evidence>
<dbReference type="GO" id="GO:0006412">
    <property type="term" value="P:translation"/>
    <property type="evidence" value="ECO:0007669"/>
    <property type="project" value="UniProtKB-UniRule"/>
</dbReference>
<dbReference type="InterPro" id="IPR023036">
    <property type="entry name" value="Ribosomal_uS14_bac/plastid"/>
</dbReference>
<comment type="function">
    <text evidence="1 7">Binds 16S rRNA, required for the assembly of 30S particles and may also be responsible for determining the conformation of the 16S rRNA at the A site.</text>
</comment>
<keyword evidence="3 7" id="KW-0689">Ribosomal protein</keyword>
<name>A0A1I5G8C4_9HYPH</name>
<evidence type="ECO:0000256" key="6">
    <source>
        <dbReference type="ARBA" id="ARBA00047110"/>
    </source>
</evidence>
<proteinExistence type="inferred from homology"/>
<reference evidence="8 9" key="1">
    <citation type="submission" date="2016-10" db="EMBL/GenBank/DDBJ databases">
        <authorList>
            <person name="de Groot N.N."/>
        </authorList>
    </citation>
    <scope>NUCLEOTIDE SEQUENCE [LARGE SCALE GENOMIC DNA]</scope>
    <source>
        <strain evidence="8 9">CGMCC 1.9157</strain>
    </source>
</reference>
<dbReference type="NCBIfam" id="NF006477">
    <property type="entry name" value="PRK08881.1"/>
    <property type="match status" value="1"/>
</dbReference>